<dbReference type="SMART" id="SM00360">
    <property type="entry name" value="RRM"/>
    <property type="match status" value="1"/>
</dbReference>
<evidence type="ECO:0000256" key="3">
    <source>
        <dbReference type="SAM" id="MobiDB-lite"/>
    </source>
</evidence>
<protein>
    <recommendedName>
        <fullName evidence="4">RRM domain-containing protein</fullName>
    </recommendedName>
</protein>
<feature type="region of interest" description="Disordered" evidence="3">
    <location>
        <begin position="12"/>
        <end position="71"/>
    </location>
</feature>
<feature type="compositionally biased region" description="Low complexity" evidence="3">
    <location>
        <begin position="12"/>
        <end position="28"/>
    </location>
</feature>
<dbReference type="PANTHER" id="PTHR10501">
    <property type="entry name" value="U1 SMALL NUCLEAR RIBONUCLEOPROTEIN A/U2 SMALL NUCLEAR RIBONUCLEOPROTEIN B"/>
    <property type="match status" value="1"/>
</dbReference>
<feature type="compositionally biased region" description="Pro residues" evidence="3">
    <location>
        <begin position="29"/>
        <end position="39"/>
    </location>
</feature>
<proteinExistence type="predicted"/>
<dbReference type="EnsemblPlants" id="LPERR06G01390.1">
    <property type="protein sequence ID" value="LPERR06G01390.1"/>
    <property type="gene ID" value="LPERR06G01390"/>
</dbReference>
<evidence type="ECO:0000256" key="1">
    <source>
        <dbReference type="ARBA" id="ARBA00022884"/>
    </source>
</evidence>
<dbReference type="Pfam" id="PF00076">
    <property type="entry name" value="RRM_1"/>
    <property type="match status" value="1"/>
</dbReference>
<dbReference type="eggNOG" id="ENOG502QVUV">
    <property type="taxonomic scope" value="Eukaryota"/>
</dbReference>
<sequence length="266" mass="28671">MADAYWRYDAAARQQQQHQLPHSAAAGVPPVPSAPPPGPASHAVAAGQQLKRPRPADFSDHVPGAPEMAGYYSRDDERAGFRAARDNEALNASYERFLRTGQVQSYGAGPGAEPIRPPAGGNAGYPIEDRLDRPMMAGGGGMDGRNIGFGGGMPEPSLPPDASNTLFIEGIPIDCPRREVSHIFRPFVGFREVRLVNKEARHPGGDPILLCFVDFETATQAAIALEALQGYKFDEHDRNSPHLRLQFARFTGPRGNSGPGGGRVRR</sequence>
<evidence type="ECO:0000256" key="2">
    <source>
        <dbReference type="PROSITE-ProRule" id="PRU00176"/>
    </source>
</evidence>
<keyword evidence="6" id="KW-1185">Reference proteome</keyword>
<dbReference type="Gramene" id="LPERR06G01390.1">
    <property type="protein sequence ID" value="LPERR06G01390.1"/>
    <property type="gene ID" value="LPERR06G01390"/>
</dbReference>
<dbReference type="GO" id="GO:0003723">
    <property type="term" value="F:RNA binding"/>
    <property type="evidence" value="ECO:0007669"/>
    <property type="project" value="UniProtKB-UniRule"/>
</dbReference>
<keyword evidence="1 2" id="KW-0694">RNA-binding</keyword>
<dbReference type="InterPro" id="IPR012677">
    <property type="entry name" value="Nucleotide-bd_a/b_plait_sf"/>
</dbReference>
<reference evidence="5 6" key="1">
    <citation type="submission" date="2012-08" db="EMBL/GenBank/DDBJ databases">
        <title>Oryza genome evolution.</title>
        <authorList>
            <person name="Wing R.A."/>
        </authorList>
    </citation>
    <scope>NUCLEOTIDE SEQUENCE</scope>
</reference>
<dbReference type="Proteomes" id="UP000032180">
    <property type="component" value="Chromosome 6"/>
</dbReference>
<dbReference type="AlphaFoldDB" id="A0A0D9WL97"/>
<dbReference type="PROSITE" id="PS50102">
    <property type="entry name" value="RRM"/>
    <property type="match status" value="1"/>
</dbReference>
<reference evidence="6" key="2">
    <citation type="submission" date="2013-12" db="EMBL/GenBank/DDBJ databases">
        <authorList>
            <person name="Yu Y."/>
            <person name="Lee S."/>
            <person name="de Baynast K."/>
            <person name="Wissotski M."/>
            <person name="Liu L."/>
            <person name="Talag J."/>
            <person name="Goicoechea J."/>
            <person name="Angelova A."/>
            <person name="Jetty R."/>
            <person name="Kudrna D."/>
            <person name="Golser W."/>
            <person name="Rivera L."/>
            <person name="Zhang J."/>
            <person name="Wing R."/>
        </authorList>
    </citation>
    <scope>NUCLEOTIDE SEQUENCE</scope>
</reference>
<dbReference type="InterPro" id="IPR000504">
    <property type="entry name" value="RRM_dom"/>
</dbReference>
<evidence type="ECO:0000259" key="4">
    <source>
        <dbReference type="PROSITE" id="PS50102"/>
    </source>
</evidence>
<dbReference type="HOGENOM" id="CLU_078642_1_1_1"/>
<name>A0A0D9WL97_9ORYZ</name>
<dbReference type="SUPFAM" id="SSF54928">
    <property type="entry name" value="RNA-binding domain, RBD"/>
    <property type="match status" value="1"/>
</dbReference>
<evidence type="ECO:0000313" key="6">
    <source>
        <dbReference type="Proteomes" id="UP000032180"/>
    </source>
</evidence>
<reference evidence="5" key="3">
    <citation type="submission" date="2015-04" db="UniProtKB">
        <authorList>
            <consortium name="EnsemblPlants"/>
        </authorList>
    </citation>
    <scope>IDENTIFICATION</scope>
</reference>
<feature type="domain" description="RRM" evidence="4">
    <location>
        <begin position="164"/>
        <end position="250"/>
    </location>
</feature>
<accession>A0A0D9WL97</accession>
<organism evidence="5 6">
    <name type="scientific">Leersia perrieri</name>
    <dbReference type="NCBI Taxonomy" id="77586"/>
    <lineage>
        <taxon>Eukaryota</taxon>
        <taxon>Viridiplantae</taxon>
        <taxon>Streptophyta</taxon>
        <taxon>Embryophyta</taxon>
        <taxon>Tracheophyta</taxon>
        <taxon>Spermatophyta</taxon>
        <taxon>Magnoliopsida</taxon>
        <taxon>Liliopsida</taxon>
        <taxon>Poales</taxon>
        <taxon>Poaceae</taxon>
        <taxon>BOP clade</taxon>
        <taxon>Oryzoideae</taxon>
        <taxon>Oryzeae</taxon>
        <taxon>Oryzinae</taxon>
        <taxon>Leersia</taxon>
    </lineage>
</organism>
<dbReference type="Gene3D" id="3.30.70.330">
    <property type="match status" value="1"/>
</dbReference>
<evidence type="ECO:0000313" key="5">
    <source>
        <dbReference type="EnsemblPlants" id="LPERR06G01390.1"/>
    </source>
</evidence>
<dbReference type="CDD" id="cd21618">
    <property type="entry name" value="RRM_AtNSRA_like"/>
    <property type="match status" value="1"/>
</dbReference>
<dbReference type="InterPro" id="IPR035979">
    <property type="entry name" value="RBD_domain_sf"/>
</dbReference>